<dbReference type="Proteomes" id="UP000006671">
    <property type="component" value="Unassembled WGS sequence"/>
</dbReference>
<reference evidence="3 4" key="1">
    <citation type="journal article" date="2010" name="Cell">
        <title>The genome of Naegleria gruberi illuminates early eukaryotic versatility.</title>
        <authorList>
            <person name="Fritz-Laylin L.K."/>
            <person name="Prochnik S.E."/>
            <person name="Ginger M.L."/>
            <person name="Dacks J.B."/>
            <person name="Carpenter M.L."/>
            <person name="Field M.C."/>
            <person name="Kuo A."/>
            <person name="Paredez A."/>
            <person name="Chapman J."/>
            <person name="Pham J."/>
            <person name="Shu S."/>
            <person name="Neupane R."/>
            <person name="Cipriano M."/>
            <person name="Mancuso J."/>
            <person name="Tu H."/>
            <person name="Salamov A."/>
            <person name="Lindquist E."/>
            <person name="Shapiro H."/>
            <person name="Lucas S."/>
            <person name="Grigoriev I.V."/>
            <person name="Cande W.Z."/>
            <person name="Fulton C."/>
            <person name="Rokhsar D.S."/>
            <person name="Dawson S.C."/>
        </authorList>
    </citation>
    <scope>NUCLEOTIDE SEQUENCE [LARGE SCALE GENOMIC DNA]</scope>
    <source>
        <strain evidence="3 4">NEG-M</strain>
    </source>
</reference>
<accession>D2V5W4</accession>
<evidence type="ECO:0000259" key="2">
    <source>
        <dbReference type="PROSITE" id="PS51704"/>
    </source>
</evidence>
<sequence>MTVLTTVSEQAILPPKAFPHVKRPFISSHRGSRFIAPENTLQGFKAMLALGTGVIEFDVRLTKDHQLVVYHDEVVNRTTDHKGPVSSFTVSELKSMKAAYNIKDKKGSFAFRNNEEIKISTLKEVFEEFWGKYPKILTSSDVNMNIEIKDNDMLASELLIDLLSKYEKSNEHVLIVSNYCPPLENIQNKLPLVPTGTCEKEAMSFVIYHILNDLFYPFVEIGKLFMKDRLENQYSAFQLPTSHMGINFSTPYFVQDAHALNSKEIHYWVVNTKQSMKQLLLLGAECLITDRTDLALEVWEEMKLPLTNNWMEKYQDYLPYVIKPSEDFEEVHTCVAFICQVIGSIKPILIVVLVLGLFVCLRLMSYIFGMMCQGKNSKLKVD</sequence>
<proteinExistence type="predicted"/>
<dbReference type="PROSITE" id="PS51704">
    <property type="entry name" value="GP_PDE"/>
    <property type="match status" value="1"/>
</dbReference>
<dbReference type="GO" id="GO:0008081">
    <property type="term" value="F:phosphoric diester hydrolase activity"/>
    <property type="evidence" value="ECO:0007669"/>
    <property type="project" value="InterPro"/>
</dbReference>
<evidence type="ECO:0000256" key="1">
    <source>
        <dbReference type="SAM" id="Phobius"/>
    </source>
</evidence>
<feature type="transmembrane region" description="Helical" evidence="1">
    <location>
        <begin position="348"/>
        <end position="368"/>
    </location>
</feature>
<dbReference type="RefSeq" id="XP_002680465.1">
    <property type="nucleotide sequence ID" value="XM_002680419.1"/>
</dbReference>
<keyword evidence="4" id="KW-1185">Reference proteome</keyword>
<dbReference type="KEGG" id="ngr:NAEGRDRAFT_46919"/>
<organism evidence="4">
    <name type="scientific">Naegleria gruberi</name>
    <name type="common">Amoeba</name>
    <dbReference type="NCBI Taxonomy" id="5762"/>
    <lineage>
        <taxon>Eukaryota</taxon>
        <taxon>Discoba</taxon>
        <taxon>Heterolobosea</taxon>
        <taxon>Tetramitia</taxon>
        <taxon>Eutetramitia</taxon>
        <taxon>Vahlkampfiidae</taxon>
        <taxon>Naegleria</taxon>
    </lineage>
</organism>
<dbReference type="InterPro" id="IPR017946">
    <property type="entry name" value="PLC-like_Pdiesterase_TIM-brl"/>
</dbReference>
<dbReference type="InParanoid" id="D2V5W4"/>
<dbReference type="GeneID" id="8861893"/>
<dbReference type="EMBL" id="GG738853">
    <property type="protein sequence ID" value="EFC47721.1"/>
    <property type="molecule type" value="Genomic_DNA"/>
</dbReference>
<dbReference type="CDD" id="cd08561">
    <property type="entry name" value="GDPD_cytoplasmic_ScUgpQ2_like"/>
    <property type="match status" value="1"/>
</dbReference>
<dbReference type="InterPro" id="IPR030395">
    <property type="entry name" value="GP_PDE_dom"/>
</dbReference>
<dbReference type="Gene3D" id="3.20.20.190">
    <property type="entry name" value="Phosphatidylinositol (PI) phosphodiesterase"/>
    <property type="match status" value="1"/>
</dbReference>
<evidence type="ECO:0000313" key="4">
    <source>
        <dbReference type="Proteomes" id="UP000006671"/>
    </source>
</evidence>
<feature type="domain" description="GP-PDE" evidence="2">
    <location>
        <begin position="24"/>
        <end position="299"/>
    </location>
</feature>
<name>D2V5W4_NAEGR</name>
<keyword evidence="1" id="KW-0812">Transmembrane</keyword>
<dbReference type="eggNOG" id="KOG2258">
    <property type="taxonomic scope" value="Eukaryota"/>
</dbReference>
<protein>
    <submittedName>
        <fullName evidence="3">Predicted protein</fullName>
    </submittedName>
</protein>
<dbReference type="SUPFAM" id="SSF51695">
    <property type="entry name" value="PLC-like phosphodiesterases"/>
    <property type="match status" value="1"/>
</dbReference>
<dbReference type="PANTHER" id="PTHR46211:SF14">
    <property type="entry name" value="GLYCEROPHOSPHODIESTER PHOSPHODIESTERASE"/>
    <property type="match status" value="1"/>
</dbReference>
<gene>
    <name evidence="3" type="ORF">NAEGRDRAFT_46919</name>
</gene>
<dbReference type="GO" id="GO:0006629">
    <property type="term" value="P:lipid metabolic process"/>
    <property type="evidence" value="ECO:0007669"/>
    <property type="project" value="InterPro"/>
</dbReference>
<dbReference type="AlphaFoldDB" id="D2V5W4"/>
<dbReference type="STRING" id="5762.D2V5W4"/>
<dbReference type="OMA" id="MAVRPEQ"/>
<dbReference type="Pfam" id="PF03009">
    <property type="entry name" value="GDPD"/>
    <property type="match status" value="1"/>
</dbReference>
<dbReference type="OrthoDB" id="197419at2759"/>
<keyword evidence="1" id="KW-0472">Membrane</keyword>
<keyword evidence="1" id="KW-1133">Transmembrane helix</keyword>
<dbReference type="VEuPathDB" id="AmoebaDB:NAEGRDRAFT_46919"/>
<dbReference type="PANTHER" id="PTHR46211">
    <property type="entry name" value="GLYCEROPHOSPHORYL DIESTER PHOSPHODIESTERASE"/>
    <property type="match status" value="1"/>
</dbReference>
<dbReference type="FunCoup" id="D2V5W4">
    <property type="interactions" value="73"/>
</dbReference>
<evidence type="ECO:0000313" key="3">
    <source>
        <dbReference type="EMBL" id="EFC47721.1"/>
    </source>
</evidence>